<evidence type="ECO:0008006" key="3">
    <source>
        <dbReference type="Google" id="ProtNLM"/>
    </source>
</evidence>
<evidence type="ECO:0000313" key="2">
    <source>
        <dbReference type="Proteomes" id="UP000664417"/>
    </source>
</evidence>
<dbReference type="PROSITE" id="PS51257">
    <property type="entry name" value="PROKAR_LIPOPROTEIN"/>
    <property type="match status" value="1"/>
</dbReference>
<sequence length="331" mass="37261">MKGFFPTTTGYAAGVLLVMVILGSSSCTTGVNYSQSLFNHIPADPELLVLVRPNDLTKLLEVSVEELDLSTLFDNRLDIDTKDIQRYKQLLSDTLEAVGIPWPKVESVGFMVYLEKPVVLISGEFTQQAIVDKMTELGFKQRANGYFDYVYDKMKVHVPADGLIMMGENDMLEFLMLVPDEQRLWNRPDFAEYRRVTPLDNSLFVWSVPPKNFLNDFEHRDQLSNVSLAMNVKNNVTLNVAVRLKTSQHATYLYDVVFGFVSLGRGIFGSDPELGPLMKSLQIRQEKASVVTTLVVPASQLPAIKDRLIKELDSQESPTLSKLKNFLDGLN</sequence>
<proteinExistence type="predicted"/>
<protein>
    <recommendedName>
        <fullName evidence="3">Lipoprotein</fullName>
    </recommendedName>
</protein>
<dbReference type="RefSeq" id="WP_207856433.1">
    <property type="nucleotide sequence ID" value="NZ_JAFREP010000001.1"/>
</dbReference>
<dbReference type="AlphaFoldDB" id="A0A8J7Q318"/>
<comment type="caution">
    <text evidence="1">The sequence shown here is derived from an EMBL/GenBank/DDBJ whole genome shotgun (WGS) entry which is preliminary data.</text>
</comment>
<dbReference type="Proteomes" id="UP000664417">
    <property type="component" value="Unassembled WGS sequence"/>
</dbReference>
<name>A0A8J7Q318_9BACT</name>
<accession>A0A8J7Q318</accession>
<evidence type="ECO:0000313" key="1">
    <source>
        <dbReference type="EMBL" id="MBO1317202.1"/>
    </source>
</evidence>
<keyword evidence="2" id="KW-1185">Reference proteome</keyword>
<reference evidence="1" key="1">
    <citation type="submission" date="2021-03" db="EMBL/GenBank/DDBJ databases">
        <authorList>
            <person name="Wang G."/>
        </authorList>
    </citation>
    <scope>NUCLEOTIDE SEQUENCE</scope>
    <source>
        <strain evidence="1">KCTC 12899</strain>
    </source>
</reference>
<organism evidence="1 2">
    <name type="scientific">Acanthopleuribacter pedis</name>
    <dbReference type="NCBI Taxonomy" id="442870"/>
    <lineage>
        <taxon>Bacteria</taxon>
        <taxon>Pseudomonadati</taxon>
        <taxon>Acidobacteriota</taxon>
        <taxon>Holophagae</taxon>
        <taxon>Acanthopleuribacterales</taxon>
        <taxon>Acanthopleuribacteraceae</taxon>
        <taxon>Acanthopleuribacter</taxon>
    </lineage>
</organism>
<gene>
    <name evidence="1" type="ORF">J3U88_01935</name>
</gene>
<dbReference type="EMBL" id="JAFREP010000001">
    <property type="protein sequence ID" value="MBO1317202.1"/>
    <property type="molecule type" value="Genomic_DNA"/>
</dbReference>